<gene>
    <name evidence="6" type="ORF">EDB92DRAFT_1848958</name>
</gene>
<organism evidence="6 7">
    <name type="scientific">Lactarius akahatsu</name>
    <dbReference type="NCBI Taxonomy" id="416441"/>
    <lineage>
        <taxon>Eukaryota</taxon>
        <taxon>Fungi</taxon>
        <taxon>Dikarya</taxon>
        <taxon>Basidiomycota</taxon>
        <taxon>Agaricomycotina</taxon>
        <taxon>Agaricomycetes</taxon>
        <taxon>Russulales</taxon>
        <taxon>Russulaceae</taxon>
        <taxon>Lactarius</taxon>
    </lineage>
</organism>
<protein>
    <recommendedName>
        <fullName evidence="8">Ankyrin</fullName>
    </recommendedName>
</protein>
<feature type="coiled-coil region" evidence="4">
    <location>
        <begin position="774"/>
        <end position="801"/>
    </location>
</feature>
<dbReference type="PROSITE" id="PS50088">
    <property type="entry name" value="ANK_REPEAT"/>
    <property type="match status" value="3"/>
</dbReference>
<keyword evidence="4" id="KW-0175">Coiled coil</keyword>
<feature type="repeat" description="ANK" evidence="3">
    <location>
        <begin position="17"/>
        <end position="49"/>
    </location>
</feature>
<feature type="region of interest" description="Disordered" evidence="5">
    <location>
        <begin position="422"/>
        <end position="451"/>
    </location>
</feature>
<dbReference type="InterPro" id="IPR002110">
    <property type="entry name" value="Ankyrin_rpt"/>
</dbReference>
<dbReference type="Pfam" id="PF12796">
    <property type="entry name" value="Ank_2"/>
    <property type="match status" value="1"/>
</dbReference>
<dbReference type="PANTHER" id="PTHR24161:SF124">
    <property type="entry name" value="TRANSIENT RECEPTOR POTENTIAL CHANNEL PYREXIA"/>
    <property type="match status" value="1"/>
</dbReference>
<proteinExistence type="predicted"/>
<dbReference type="PANTHER" id="PTHR24161">
    <property type="entry name" value="ANK_REP_REGION DOMAIN-CONTAINING PROTEIN-RELATED"/>
    <property type="match status" value="1"/>
</dbReference>
<keyword evidence="7" id="KW-1185">Reference proteome</keyword>
<evidence type="ECO:0000256" key="1">
    <source>
        <dbReference type="ARBA" id="ARBA00022737"/>
    </source>
</evidence>
<feature type="repeat" description="ANK" evidence="3">
    <location>
        <begin position="102"/>
        <end position="134"/>
    </location>
</feature>
<dbReference type="SUPFAM" id="SSF48403">
    <property type="entry name" value="Ankyrin repeat"/>
    <property type="match status" value="2"/>
</dbReference>
<dbReference type="PROSITE" id="PS50297">
    <property type="entry name" value="ANK_REP_REGION"/>
    <property type="match status" value="1"/>
</dbReference>
<dbReference type="SMART" id="SM00248">
    <property type="entry name" value="ANK"/>
    <property type="match status" value="6"/>
</dbReference>
<dbReference type="Proteomes" id="UP001201163">
    <property type="component" value="Unassembled WGS sequence"/>
</dbReference>
<evidence type="ECO:0000256" key="4">
    <source>
        <dbReference type="SAM" id="Coils"/>
    </source>
</evidence>
<dbReference type="EMBL" id="JAKELL010000013">
    <property type="protein sequence ID" value="KAH8995035.1"/>
    <property type="molecule type" value="Genomic_DNA"/>
</dbReference>
<reference evidence="6" key="1">
    <citation type="submission" date="2022-01" db="EMBL/GenBank/DDBJ databases">
        <title>Comparative genomics reveals a dynamic genome evolution in the ectomycorrhizal milk-cap (Lactarius) mushrooms.</title>
        <authorList>
            <consortium name="DOE Joint Genome Institute"/>
            <person name="Lebreton A."/>
            <person name="Tang N."/>
            <person name="Kuo A."/>
            <person name="LaButti K."/>
            <person name="Drula E."/>
            <person name="Barry K."/>
            <person name="Clum A."/>
            <person name="Lipzen A."/>
            <person name="Mousain D."/>
            <person name="Ng V."/>
            <person name="Wang R."/>
            <person name="Wang X."/>
            <person name="Dai Y."/>
            <person name="Henrissat B."/>
            <person name="Grigoriev I.V."/>
            <person name="Guerin-Laguette A."/>
            <person name="Yu F."/>
            <person name="Martin F.M."/>
        </authorList>
    </citation>
    <scope>NUCLEOTIDE SEQUENCE</scope>
    <source>
        <strain evidence="6">QP</strain>
    </source>
</reference>
<keyword evidence="2 3" id="KW-0040">ANK repeat</keyword>
<evidence type="ECO:0008006" key="8">
    <source>
        <dbReference type="Google" id="ProtNLM"/>
    </source>
</evidence>
<sequence>MPSTTPSTPVPQSASTSLNAQLLEAVIRGDEDGVRSLLERGADVNAADTKGRSAVACAVAGESWQTADPSIMTASRLDILRLLVEDRHVSLYTLNAPQEAMNGVTPLGFAAWMNSPDAVKTLLEAGGGTVSADGEDAYGVTPLMYAARDGNLEVAKCLLLHGACPDHRDRNSRTSVQYALDHPQILWACEEALRHYRSRDILSENGGIKPDTPEAAPRPHAGPCSNSVFLSTTAEVSERTDALVSAIVSSDMAQLYGLLSGLSNGSSSEGVLSLLNAPDAEAWSPIHYCASLKQPSIEVLDVLYCAGADVSLFSKTGNYTPLHCLARRKRGPDALRDQASNDFLYRFVFHLVRNLRAPLQALDDNNETCVHIAAEHGDSAEILRAMLDLDPEHTVSEMRNSRGLTPFEVAQPEFRGLFSRFQEERRPASSASHDTVRPRHSSGSDPSLSLAEGTLTPQARATALSPLPDDDGSPLSFELVVDSLNAITIGLSFSADLTPSEAALDHFDAQLSEVSTLSRNAISMLYARVDDAREEISRVRESWTDADARLDTISQAFEEKLKSGRVISQETRAEDSSCESVVTRRSSSEAETPISPAFATELLMLDSSENGDGFLKPWPRTRDSADTANLPLLQGGNAAGSIAHLRSHKSMSDLRRLTPIFTQDGFGATPKPRKRARADTLTDVGIKGGQSRQPPGMRADGDGKGARLKAWLRRTFLQERMPRSSTQKLEEPPSSLTTLVEKDESAAAANACPHPSYRVLATVGKDLARIDECISNTEKLISSAQRAIGRAERKMRRASLAGKKLIYDHRRARTCVPNNEEVTIGQRRGQSPPTLRVIIPRTESPVSSSRAQSPATTRSSISSVGSVGKDMEIEEGRIEVGKMERRFEEGYKEMDKAKNWLGIVKRVLEDVERLGLDKKKL</sequence>
<dbReference type="AlphaFoldDB" id="A0AAD4QFD6"/>
<name>A0AAD4QFD6_9AGAM</name>
<keyword evidence="1" id="KW-0677">Repeat</keyword>
<feature type="compositionally biased region" description="Polar residues" evidence="5">
    <location>
        <begin position="844"/>
        <end position="865"/>
    </location>
</feature>
<dbReference type="InterPro" id="IPR036770">
    <property type="entry name" value="Ankyrin_rpt-contain_sf"/>
</dbReference>
<feature type="region of interest" description="Disordered" evidence="5">
    <location>
        <begin position="841"/>
        <end position="867"/>
    </location>
</feature>
<feature type="repeat" description="ANK" evidence="3">
    <location>
        <begin position="138"/>
        <end position="170"/>
    </location>
</feature>
<dbReference type="Gene3D" id="1.25.40.20">
    <property type="entry name" value="Ankyrin repeat-containing domain"/>
    <property type="match status" value="2"/>
</dbReference>
<evidence type="ECO:0000313" key="7">
    <source>
        <dbReference type="Proteomes" id="UP001201163"/>
    </source>
</evidence>
<comment type="caution">
    <text evidence="6">The sequence shown here is derived from an EMBL/GenBank/DDBJ whole genome shotgun (WGS) entry which is preliminary data.</text>
</comment>
<evidence type="ECO:0000313" key="6">
    <source>
        <dbReference type="EMBL" id="KAH8995035.1"/>
    </source>
</evidence>
<evidence type="ECO:0000256" key="3">
    <source>
        <dbReference type="PROSITE-ProRule" id="PRU00023"/>
    </source>
</evidence>
<evidence type="ECO:0000256" key="2">
    <source>
        <dbReference type="ARBA" id="ARBA00023043"/>
    </source>
</evidence>
<accession>A0AAD4QFD6</accession>
<evidence type="ECO:0000256" key="5">
    <source>
        <dbReference type="SAM" id="MobiDB-lite"/>
    </source>
</evidence>
<feature type="region of interest" description="Disordered" evidence="5">
    <location>
        <begin position="685"/>
        <end position="704"/>
    </location>
</feature>